<protein>
    <submittedName>
        <fullName evidence="4">Uncharacterized protein</fullName>
    </submittedName>
</protein>
<dbReference type="SMART" id="SM00175">
    <property type="entry name" value="RAB"/>
    <property type="match status" value="1"/>
</dbReference>
<dbReference type="PANTHER" id="PTHR47981">
    <property type="entry name" value="RAB FAMILY"/>
    <property type="match status" value="1"/>
</dbReference>
<name>A0ABD0YK04_9HEMI</name>
<sequence>MNKYDDHCFNTIGVELFTKEITIGRHTYTLQIWDTAGQERFKSLRTAFYRGCDICLLAYSVDDRSSFLNLASWKREFLQYAEISPDSVFSFVIIGTKIDVDGKNREVSEAEAIEWCQNQDTMPYVETSAKRAINVTAAFETAVDLWAQHEEALDNHQREFDNPTTAIHLTDDREDRDQNSFCCSAGIV</sequence>
<dbReference type="Gene3D" id="3.40.50.300">
    <property type="entry name" value="P-loop containing nucleotide triphosphate hydrolases"/>
    <property type="match status" value="1"/>
</dbReference>
<dbReference type="Proteomes" id="UP001558652">
    <property type="component" value="Unassembled WGS sequence"/>
</dbReference>
<keyword evidence="5" id="KW-1185">Reference proteome</keyword>
<dbReference type="PROSITE" id="PS51419">
    <property type="entry name" value="RAB"/>
    <property type="match status" value="1"/>
</dbReference>
<proteinExistence type="inferred from homology"/>
<dbReference type="FunFam" id="3.40.50.300:FF:001447">
    <property type="entry name" value="Ras-related protein Rab-1B"/>
    <property type="match status" value="1"/>
</dbReference>
<dbReference type="Pfam" id="PF00071">
    <property type="entry name" value="Ras"/>
    <property type="match status" value="1"/>
</dbReference>
<dbReference type="EMBL" id="JBFDAA010000006">
    <property type="protein sequence ID" value="KAL1131606.1"/>
    <property type="molecule type" value="Genomic_DNA"/>
</dbReference>
<organism evidence="4 5">
    <name type="scientific">Ranatra chinensis</name>
    <dbReference type="NCBI Taxonomy" id="642074"/>
    <lineage>
        <taxon>Eukaryota</taxon>
        <taxon>Metazoa</taxon>
        <taxon>Ecdysozoa</taxon>
        <taxon>Arthropoda</taxon>
        <taxon>Hexapoda</taxon>
        <taxon>Insecta</taxon>
        <taxon>Pterygota</taxon>
        <taxon>Neoptera</taxon>
        <taxon>Paraneoptera</taxon>
        <taxon>Hemiptera</taxon>
        <taxon>Heteroptera</taxon>
        <taxon>Panheteroptera</taxon>
        <taxon>Nepomorpha</taxon>
        <taxon>Nepidae</taxon>
        <taxon>Ranatrinae</taxon>
        <taxon>Ranatra</taxon>
    </lineage>
</organism>
<dbReference type="InterPro" id="IPR001806">
    <property type="entry name" value="Small_GTPase"/>
</dbReference>
<accession>A0ABD0YK04</accession>
<dbReference type="InterPro" id="IPR027417">
    <property type="entry name" value="P-loop_NTPase"/>
</dbReference>
<keyword evidence="3" id="KW-0342">GTP-binding</keyword>
<evidence type="ECO:0000256" key="3">
    <source>
        <dbReference type="ARBA" id="ARBA00023134"/>
    </source>
</evidence>
<dbReference type="PROSITE" id="PS51420">
    <property type="entry name" value="RHO"/>
    <property type="match status" value="1"/>
</dbReference>
<evidence type="ECO:0000256" key="2">
    <source>
        <dbReference type="ARBA" id="ARBA00022741"/>
    </source>
</evidence>
<evidence type="ECO:0000313" key="4">
    <source>
        <dbReference type="EMBL" id="KAL1131606.1"/>
    </source>
</evidence>
<keyword evidence="2" id="KW-0547">Nucleotide-binding</keyword>
<dbReference type="PROSITE" id="PS51421">
    <property type="entry name" value="RAS"/>
    <property type="match status" value="1"/>
</dbReference>
<gene>
    <name evidence="4" type="ORF">AAG570_011220</name>
</gene>
<dbReference type="SMART" id="SM00174">
    <property type="entry name" value="RHO"/>
    <property type="match status" value="1"/>
</dbReference>
<dbReference type="PANTHER" id="PTHR47981:SF1">
    <property type="entry name" value="RE17845P"/>
    <property type="match status" value="1"/>
</dbReference>
<dbReference type="GO" id="GO:0005525">
    <property type="term" value="F:GTP binding"/>
    <property type="evidence" value="ECO:0007669"/>
    <property type="project" value="UniProtKB-KW"/>
</dbReference>
<evidence type="ECO:0000256" key="1">
    <source>
        <dbReference type="ARBA" id="ARBA00006270"/>
    </source>
</evidence>
<dbReference type="SMART" id="SM00173">
    <property type="entry name" value="RAS"/>
    <property type="match status" value="1"/>
</dbReference>
<comment type="similarity">
    <text evidence="1">Belongs to the small GTPase superfamily. Rab family.</text>
</comment>
<reference evidence="4 5" key="1">
    <citation type="submission" date="2024-07" db="EMBL/GenBank/DDBJ databases">
        <title>Chromosome-level genome assembly of the water stick insect Ranatra chinensis (Heteroptera: Nepidae).</title>
        <authorList>
            <person name="Liu X."/>
        </authorList>
    </citation>
    <scope>NUCLEOTIDE SEQUENCE [LARGE SCALE GENOMIC DNA]</scope>
    <source>
        <strain evidence="4">Cailab_2021Rc</strain>
        <tissue evidence="4">Muscle</tissue>
    </source>
</reference>
<dbReference type="SUPFAM" id="SSF52540">
    <property type="entry name" value="P-loop containing nucleoside triphosphate hydrolases"/>
    <property type="match status" value="1"/>
</dbReference>
<dbReference type="PRINTS" id="PR00449">
    <property type="entry name" value="RASTRNSFRMNG"/>
</dbReference>
<comment type="caution">
    <text evidence="4">The sequence shown here is derived from an EMBL/GenBank/DDBJ whole genome shotgun (WGS) entry which is preliminary data.</text>
</comment>
<dbReference type="AlphaFoldDB" id="A0ABD0YK04"/>
<evidence type="ECO:0000313" key="5">
    <source>
        <dbReference type="Proteomes" id="UP001558652"/>
    </source>
</evidence>